<keyword evidence="6 10" id="KW-0378">Hydrolase</keyword>
<comment type="catalytic activity">
    <reaction evidence="10">
        <text>UDP-2-N,3-O-bis[(3R)-3-hydroxytetradecanoyl]-alpha-D-glucosamine + H2O = 2-N,3-O-bis[(3R)-3-hydroxytetradecanoyl]-alpha-D-glucosaminyl 1-phosphate + UMP + 2 H(+)</text>
        <dbReference type="Rhea" id="RHEA:25213"/>
        <dbReference type="ChEBI" id="CHEBI:15377"/>
        <dbReference type="ChEBI" id="CHEBI:15378"/>
        <dbReference type="ChEBI" id="CHEBI:57865"/>
        <dbReference type="ChEBI" id="CHEBI:57957"/>
        <dbReference type="ChEBI" id="CHEBI:78847"/>
        <dbReference type="EC" id="3.6.1.54"/>
    </reaction>
</comment>
<keyword evidence="5 10" id="KW-0479">Metal-binding</keyword>
<feature type="binding site" evidence="10">
    <location>
        <position position="113"/>
    </location>
    <ligand>
        <name>Mn(2+)</name>
        <dbReference type="ChEBI" id="CHEBI:29035"/>
        <label>2</label>
    </ligand>
</feature>
<feature type="binding site" evidence="10">
    <location>
        <position position="8"/>
    </location>
    <ligand>
        <name>Mn(2+)</name>
        <dbReference type="ChEBI" id="CHEBI:29035"/>
        <label>1</label>
    </ligand>
</feature>
<feature type="binding site" evidence="10">
    <location>
        <position position="195"/>
    </location>
    <ligand>
        <name>substrate</name>
    </ligand>
</feature>
<comment type="caution">
    <text evidence="12">The sequence shown here is derived from an EMBL/GenBank/DDBJ whole genome shotgun (WGS) entry which is preliminary data.</text>
</comment>
<proteinExistence type="inferred from homology"/>
<feature type="binding site" evidence="10">
    <location>
        <begin position="78"/>
        <end position="79"/>
    </location>
    <ligand>
        <name>substrate</name>
    </ligand>
</feature>
<keyword evidence="2 10" id="KW-0444">Lipid biosynthesis</keyword>
<comment type="function">
    <text evidence="10">Hydrolyzes the pyrophosphate bond of UDP-2,3-diacylglucosamine to yield 2,3-diacylglucosamine 1-phosphate (lipid X) and UMP by catalyzing the attack of water at the alpha-P atom. Involved in the biosynthesis of lipid A, a phosphorylated glycolipid that anchors the lipopolysaccharide to the outer membrane of the cell.</text>
</comment>
<comment type="cofactor">
    <cofactor evidence="10">
        <name>Mn(2+)</name>
        <dbReference type="ChEBI" id="CHEBI:29035"/>
    </cofactor>
    <text evidence="10">Binds 2 Mn(2+) ions per subunit in a binuclear metal center.</text>
</comment>
<feature type="binding site" evidence="10">
    <location>
        <position position="40"/>
    </location>
    <ligand>
        <name>Mn(2+)</name>
        <dbReference type="ChEBI" id="CHEBI:29035"/>
        <label>1</label>
    </ligand>
</feature>
<dbReference type="EMBL" id="JAHLFG010000045">
    <property type="protein sequence ID" value="MBU3826731.1"/>
    <property type="molecule type" value="Genomic_DNA"/>
</dbReference>
<feature type="binding site" evidence="10">
    <location>
        <position position="121"/>
    </location>
    <ligand>
        <name>substrate</name>
    </ligand>
</feature>
<keyword evidence="8 10" id="KW-0472">Membrane</keyword>
<feature type="binding site" evidence="10">
    <location>
        <position position="195"/>
    </location>
    <ligand>
        <name>Mn(2+)</name>
        <dbReference type="ChEBI" id="CHEBI:29035"/>
        <label>2</label>
    </ligand>
</feature>
<name>A0A9E2NS14_9GAMM</name>
<evidence type="ECO:0000256" key="4">
    <source>
        <dbReference type="ARBA" id="ARBA00022556"/>
    </source>
</evidence>
<evidence type="ECO:0000256" key="7">
    <source>
        <dbReference type="ARBA" id="ARBA00023098"/>
    </source>
</evidence>
<feature type="binding site" evidence="10">
    <location>
        <position position="163"/>
    </location>
    <ligand>
        <name>substrate</name>
    </ligand>
</feature>
<evidence type="ECO:0000313" key="13">
    <source>
        <dbReference type="Proteomes" id="UP000824150"/>
    </source>
</evidence>
<dbReference type="InterPro" id="IPR004843">
    <property type="entry name" value="Calcineurin-like_PHP"/>
</dbReference>
<accession>A0A9E2NS14</accession>
<sequence length="244" mass="27264">MAYYITADLHLSAATANLNRAFLAFIKSKQAGDKVIVAGDLFDFFVGIDKADPAQQTVRAAANWAQAHGVELAFIQGNRDFLLRRHEASALGLHLLPDFYVIAGPFGNVLIMHGDLLCSNDVNYQRFRRRCHLRCNQSLFMLLPLSLRRKIGAKIRGHSQQANGTRGDERIYGPVLRTIDEVLTRHHCNHLVHGHIHHYAHFSNESAQAHSRLSLGCWGTHYSFVKLDATGLHLVQAPLSSLLT</sequence>
<evidence type="ECO:0000256" key="9">
    <source>
        <dbReference type="ARBA" id="ARBA00023211"/>
    </source>
</evidence>
<dbReference type="AlphaFoldDB" id="A0A9E2NS14"/>
<feature type="binding site" evidence="10">
    <location>
        <position position="159"/>
    </location>
    <ligand>
        <name>substrate</name>
    </ligand>
</feature>
<keyword evidence="9 10" id="KW-0464">Manganese</keyword>
<dbReference type="GO" id="GO:0009245">
    <property type="term" value="P:lipid A biosynthetic process"/>
    <property type="evidence" value="ECO:0007669"/>
    <property type="project" value="UniProtKB-UniRule"/>
</dbReference>
<dbReference type="Pfam" id="PF00149">
    <property type="entry name" value="Metallophos"/>
    <property type="match status" value="1"/>
</dbReference>
<evidence type="ECO:0000256" key="10">
    <source>
        <dbReference type="HAMAP-Rule" id="MF_00575"/>
    </source>
</evidence>
<evidence type="ECO:0000256" key="2">
    <source>
        <dbReference type="ARBA" id="ARBA00022516"/>
    </source>
</evidence>
<dbReference type="GO" id="GO:0008758">
    <property type="term" value="F:UDP-2,3-diacylglucosamine hydrolase activity"/>
    <property type="evidence" value="ECO:0007669"/>
    <property type="project" value="UniProtKB-UniRule"/>
</dbReference>
<keyword evidence="7 10" id="KW-0443">Lipid metabolism</keyword>
<keyword evidence="4 10" id="KW-0441">Lipid A biosynthesis</keyword>
<dbReference type="InterPro" id="IPR029052">
    <property type="entry name" value="Metallo-depent_PP-like"/>
</dbReference>
<feature type="binding site" evidence="10">
    <location>
        <position position="197"/>
    </location>
    <ligand>
        <name>Mn(2+)</name>
        <dbReference type="ChEBI" id="CHEBI:29035"/>
        <label>1</label>
    </ligand>
</feature>
<dbReference type="PANTHER" id="PTHR34990:SF1">
    <property type="entry name" value="UDP-2,3-DIACYLGLUCOSAMINE HYDROLASE"/>
    <property type="match status" value="1"/>
</dbReference>
<evidence type="ECO:0000256" key="1">
    <source>
        <dbReference type="ARBA" id="ARBA00022475"/>
    </source>
</evidence>
<evidence type="ECO:0000313" key="12">
    <source>
        <dbReference type="EMBL" id="MBU3826731.1"/>
    </source>
</evidence>
<dbReference type="InterPro" id="IPR043461">
    <property type="entry name" value="LpxH-like"/>
</dbReference>
<evidence type="ECO:0000256" key="3">
    <source>
        <dbReference type="ARBA" id="ARBA00022519"/>
    </source>
</evidence>
<organism evidence="12 13">
    <name type="scientific">Candidatus Anaerobiospirillum merdipullorum</name>
    <dbReference type="NCBI Taxonomy" id="2838450"/>
    <lineage>
        <taxon>Bacteria</taxon>
        <taxon>Pseudomonadati</taxon>
        <taxon>Pseudomonadota</taxon>
        <taxon>Gammaproteobacteria</taxon>
        <taxon>Aeromonadales</taxon>
        <taxon>Succinivibrionaceae</taxon>
        <taxon>Anaerobiospirillum</taxon>
    </lineage>
</organism>
<dbReference type="NCBIfam" id="NF003743">
    <property type="entry name" value="PRK05340.1"/>
    <property type="match status" value="1"/>
</dbReference>
<protein>
    <recommendedName>
        <fullName evidence="10">UDP-2,3-diacylglucosamine hydrolase</fullName>
        <ecNumber evidence="10">3.6.1.54</ecNumber>
    </recommendedName>
    <alternativeName>
        <fullName evidence="10">UDP-2,3-diacylglucosamine diphosphatase</fullName>
    </alternativeName>
</protein>
<evidence type="ECO:0000259" key="11">
    <source>
        <dbReference type="Pfam" id="PF00149"/>
    </source>
</evidence>
<dbReference type="Gene3D" id="3.60.21.10">
    <property type="match status" value="1"/>
</dbReference>
<reference evidence="12" key="2">
    <citation type="submission" date="2021-04" db="EMBL/GenBank/DDBJ databases">
        <authorList>
            <person name="Gilroy R."/>
        </authorList>
    </citation>
    <scope>NUCLEOTIDE SEQUENCE</scope>
    <source>
        <strain evidence="12">687</strain>
    </source>
</reference>
<dbReference type="GO" id="GO:0030145">
    <property type="term" value="F:manganese ion binding"/>
    <property type="evidence" value="ECO:0007669"/>
    <property type="project" value="UniProtKB-UniRule"/>
</dbReference>
<feature type="binding site" evidence="10">
    <location>
        <position position="40"/>
    </location>
    <ligand>
        <name>Mn(2+)</name>
        <dbReference type="ChEBI" id="CHEBI:29035"/>
        <label>2</label>
    </ligand>
</feature>
<dbReference type="EC" id="3.6.1.54" evidence="10"/>
<feature type="binding site" evidence="10">
    <location>
        <position position="10"/>
    </location>
    <ligand>
        <name>Mn(2+)</name>
        <dbReference type="ChEBI" id="CHEBI:29035"/>
        <label>1</label>
    </ligand>
</feature>
<dbReference type="CDD" id="cd07398">
    <property type="entry name" value="MPP_YbbF-LpxH"/>
    <property type="match status" value="1"/>
</dbReference>
<dbReference type="SUPFAM" id="SSF56300">
    <property type="entry name" value="Metallo-dependent phosphatases"/>
    <property type="match status" value="1"/>
</dbReference>
<dbReference type="HAMAP" id="MF_00575">
    <property type="entry name" value="LpxH"/>
    <property type="match status" value="1"/>
</dbReference>
<dbReference type="GO" id="GO:0005737">
    <property type="term" value="C:cytoplasm"/>
    <property type="evidence" value="ECO:0007669"/>
    <property type="project" value="InterPro"/>
</dbReference>
<comment type="similarity">
    <text evidence="10">Belongs to the LpxH family.</text>
</comment>
<dbReference type="Proteomes" id="UP000824150">
    <property type="component" value="Unassembled WGS sequence"/>
</dbReference>
<feature type="binding site" evidence="10">
    <location>
        <position position="166"/>
    </location>
    <ligand>
        <name>substrate</name>
    </ligand>
</feature>
<evidence type="ECO:0000256" key="5">
    <source>
        <dbReference type="ARBA" id="ARBA00022723"/>
    </source>
</evidence>
<reference evidence="12" key="1">
    <citation type="journal article" date="2021" name="PeerJ">
        <title>Extensive microbial diversity within the chicken gut microbiome revealed by metagenomics and culture.</title>
        <authorList>
            <person name="Gilroy R."/>
            <person name="Ravi A."/>
            <person name="Getino M."/>
            <person name="Pursley I."/>
            <person name="Horton D.L."/>
            <person name="Alikhan N.F."/>
            <person name="Baker D."/>
            <person name="Gharbi K."/>
            <person name="Hall N."/>
            <person name="Watson M."/>
            <person name="Adriaenssens E.M."/>
            <person name="Foster-Nyarko E."/>
            <person name="Jarju S."/>
            <person name="Secka A."/>
            <person name="Antonio M."/>
            <person name="Oren A."/>
            <person name="Chaudhuri R.R."/>
            <person name="La Ragione R."/>
            <person name="Hildebrand F."/>
            <person name="Pallen M.J."/>
        </authorList>
    </citation>
    <scope>NUCLEOTIDE SEQUENCE</scope>
    <source>
        <strain evidence="12">687</strain>
    </source>
</reference>
<dbReference type="InterPro" id="IPR010138">
    <property type="entry name" value="UDP-diacylglucosamine_Hdrlase"/>
</dbReference>
<evidence type="ECO:0000256" key="8">
    <source>
        <dbReference type="ARBA" id="ARBA00023136"/>
    </source>
</evidence>
<keyword evidence="3 10" id="KW-0997">Cell inner membrane</keyword>
<dbReference type="PANTHER" id="PTHR34990">
    <property type="entry name" value="UDP-2,3-DIACYLGLUCOSAMINE HYDROLASE-RELATED"/>
    <property type="match status" value="1"/>
</dbReference>
<feature type="domain" description="Calcineurin-like phosphoesterase" evidence="11">
    <location>
        <begin position="4"/>
        <end position="199"/>
    </location>
</feature>
<gene>
    <name evidence="10" type="primary">lpxH</name>
    <name evidence="12" type="ORF">IAA31_04480</name>
</gene>
<keyword evidence="1 10" id="KW-1003">Cell membrane</keyword>
<evidence type="ECO:0000256" key="6">
    <source>
        <dbReference type="ARBA" id="ARBA00022801"/>
    </source>
</evidence>
<comment type="subcellular location">
    <subcellularLocation>
        <location evidence="10">Cell inner membrane</location>
        <topology evidence="10">Peripheral membrane protein</topology>
        <orientation evidence="10">Cytoplasmic side</orientation>
    </subcellularLocation>
</comment>
<dbReference type="GO" id="GO:0019897">
    <property type="term" value="C:extrinsic component of plasma membrane"/>
    <property type="evidence" value="ECO:0007669"/>
    <property type="project" value="UniProtKB-UniRule"/>
</dbReference>
<comment type="pathway">
    <text evidence="10">Glycolipid biosynthesis; lipid IV(A) biosynthesis; lipid IV(A) from (3R)-3-hydroxytetradecanoyl-[acyl-carrier-protein] and UDP-N-acetyl-alpha-D-glucosamine: step 4/6.</text>
</comment>
<feature type="binding site" evidence="10">
    <location>
        <position position="78"/>
    </location>
    <ligand>
        <name>Mn(2+)</name>
        <dbReference type="ChEBI" id="CHEBI:29035"/>
        <label>2</label>
    </ligand>
</feature>